<comment type="caution">
    <text evidence="1">The sequence shown here is derived from an EMBL/GenBank/DDBJ whole genome shotgun (WGS) entry which is preliminary data.</text>
</comment>
<proteinExistence type="predicted"/>
<dbReference type="EMBL" id="JAPDGR010002068">
    <property type="protein sequence ID" value="KAJ2977846.1"/>
    <property type="molecule type" value="Genomic_DNA"/>
</dbReference>
<sequence>MLSIRSMALRASARQAIRPSAPIATAPSSTRYLLDNARSFSSSPTRSLTSAPARVRTQSTRRIRQETAIHINNKRYITTTNPNPPLDKKNSSNDVPSRIGLIGARGYTGQALIDLLNNHPFMDLRYVSSRELVGQELQGYTKRKIIYDNLSPEDVAQLDKDKKVDCWILALPNGVCAPYVDALDRVHQTSEHKSVIVDLSADYRFNESWTYSLPELTKRSKICQSTRISNPGCYATGAQLAIAPIVDLIAASPTVAGISGYSGAGTKPNPKNDPNLLRDNLIPYSLTGHIHEQEISHHLGTPVAFIPPPMSSRDVRQLYQDRYAGEKLVKVVGDAPLVRSIAQQHHCELGGFAMDSTGKRVVVCATIDNLNKGASTQCLQNMNLALGYAEFEGIP</sequence>
<protein>
    <submittedName>
        <fullName evidence="1">Uncharacterized protein</fullName>
    </submittedName>
</protein>
<reference evidence="1" key="1">
    <citation type="submission" date="2022-10" db="EMBL/GenBank/DDBJ databases">
        <title>Genome Sequence of Xylaria curta.</title>
        <authorList>
            <person name="Buettner E."/>
        </authorList>
    </citation>
    <scope>NUCLEOTIDE SEQUENCE</scope>
    <source>
        <strain evidence="1">Babe10</strain>
    </source>
</reference>
<accession>A0ACC1NH49</accession>
<organism evidence="1 2">
    <name type="scientific">Xylaria curta</name>
    <dbReference type="NCBI Taxonomy" id="42375"/>
    <lineage>
        <taxon>Eukaryota</taxon>
        <taxon>Fungi</taxon>
        <taxon>Dikarya</taxon>
        <taxon>Ascomycota</taxon>
        <taxon>Pezizomycotina</taxon>
        <taxon>Sordariomycetes</taxon>
        <taxon>Xylariomycetidae</taxon>
        <taxon>Xylariales</taxon>
        <taxon>Xylariaceae</taxon>
        <taxon>Xylaria</taxon>
    </lineage>
</organism>
<gene>
    <name evidence="1" type="ORF">NUW58_g7682</name>
</gene>
<name>A0ACC1NH49_9PEZI</name>
<dbReference type="Proteomes" id="UP001143856">
    <property type="component" value="Unassembled WGS sequence"/>
</dbReference>
<keyword evidence="2" id="KW-1185">Reference proteome</keyword>
<evidence type="ECO:0000313" key="2">
    <source>
        <dbReference type="Proteomes" id="UP001143856"/>
    </source>
</evidence>
<evidence type="ECO:0000313" key="1">
    <source>
        <dbReference type="EMBL" id="KAJ2977846.1"/>
    </source>
</evidence>